<evidence type="ECO:0000256" key="2">
    <source>
        <dbReference type="ARBA" id="ARBA00008520"/>
    </source>
</evidence>
<dbReference type="Pfam" id="PF13416">
    <property type="entry name" value="SBP_bac_8"/>
    <property type="match status" value="1"/>
</dbReference>
<gene>
    <name evidence="5" type="ORF">CUN48_09060</name>
</gene>
<comment type="similarity">
    <text evidence="2">Belongs to the bacterial solute-binding protein 1 family.</text>
</comment>
<evidence type="ECO:0000313" key="6">
    <source>
        <dbReference type="Proteomes" id="UP000230790"/>
    </source>
</evidence>
<protein>
    <recommendedName>
        <fullName evidence="7">ABC transporter substrate-binding protein</fullName>
    </recommendedName>
</protein>
<dbReference type="SUPFAM" id="SSF53850">
    <property type="entry name" value="Periplasmic binding protein-like II"/>
    <property type="match status" value="1"/>
</dbReference>
<keyword evidence="3" id="KW-0813">Transport</keyword>
<evidence type="ECO:0000256" key="1">
    <source>
        <dbReference type="ARBA" id="ARBA00004196"/>
    </source>
</evidence>
<evidence type="ECO:0000256" key="4">
    <source>
        <dbReference type="ARBA" id="ARBA00022729"/>
    </source>
</evidence>
<dbReference type="AlphaFoldDB" id="A0A2M8QC11"/>
<comment type="caution">
    <text evidence="5">The sequence shown here is derived from an EMBL/GenBank/DDBJ whole genome shotgun (WGS) entry which is preliminary data.</text>
</comment>
<evidence type="ECO:0008006" key="7">
    <source>
        <dbReference type="Google" id="ProtNLM"/>
    </source>
</evidence>
<dbReference type="InterPro" id="IPR050490">
    <property type="entry name" value="Bact_solute-bd_prot1"/>
</dbReference>
<reference evidence="5 6" key="1">
    <citation type="submission" date="2017-11" db="EMBL/GenBank/DDBJ databases">
        <title>Evolution of Phototrophy in the Chloroflexi Phylum Driven by Horizontal Gene Transfer.</title>
        <authorList>
            <person name="Ward L.M."/>
            <person name="Hemp J."/>
            <person name="Shih P.M."/>
            <person name="Mcglynn S.E."/>
            <person name="Fischer W."/>
        </authorList>
    </citation>
    <scope>NUCLEOTIDE SEQUENCE [LARGE SCALE GENOMIC DNA]</scope>
    <source>
        <strain evidence="5">JP3_7</strain>
    </source>
</reference>
<dbReference type="InterPro" id="IPR006059">
    <property type="entry name" value="SBP"/>
</dbReference>
<evidence type="ECO:0000256" key="3">
    <source>
        <dbReference type="ARBA" id="ARBA00022448"/>
    </source>
</evidence>
<comment type="subcellular location">
    <subcellularLocation>
        <location evidence="1">Cell envelope</location>
    </subcellularLocation>
</comment>
<dbReference type="GO" id="GO:0030313">
    <property type="term" value="C:cell envelope"/>
    <property type="evidence" value="ECO:0007669"/>
    <property type="project" value="UniProtKB-SubCell"/>
</dbReference>
<dbReference type="Proteomes" id="UP000230790">
    <property type="component" value="Unassembled WGS sequence"/>
</dbReference>
<dbReference type="Gene3D" id="3.40.190.10">
    <property type="entry name" value="Periplasmic binding protein-like II"/>
    <property type="match status" value="1"/>
</dbReference>
<accession>A0A2M8QC11</accession>
<organism evidence="5 6">
    <name type="scientific">Candidatus Thermofonsia Clade 3 bacterium</name>
    <dbReference type="NCBI Taxonomy" id="2364212"/>
    <lineage>
        <taxon>Bacteria</taxon>
        <taxon>Bacillati</taxon>
        <taxon>Chloroflexota</taxon>
        <taxon>Candidatus Thermofontia</taxon>
        <taxon>Candidatus Thermofonsia Clade 3</taxon>
    </lineage>
</organism>
<feature type="non-terminal residue" evidence="5">
    <location>
        <position position="1"/>
    </location>
</feature>
<dbReference type="EMBL" id="PGTN01000053">
    <property type="protein sequence ID" value="PJF47343.1"/>
    <property type="molecule type" value="Genomic_DNA"/>
</dbReference>
<sequence>AEAPPKTLAELEELACKASDPANERYGLAWQNDISNFAALVFANGGRVLSEDAKSYVFNSEAGVEALSLLKRLFENKCAVEIPSAERNGEQTRFAAQKVLFTMSSSTGLRFYADAVAKSDKPFRFTYVMFPQKDPAKPVVDIYGASWSVFKSTPEKELASWLFLKAFTEPDNIAGWANASSYMAVRKSAAPKAIEAVKADERFKDFPEAAEAYARLYDMVAYGAVEAPVAGYDPVRKLMSEVVTAVAIKGEGDVKEALDKAVAEANAVLKENAPSGY</sequence>
<keyword evidence="4" id="KW-0732">Signal</keyword>
<dbReference type="PANTHER" id="PTHR43649:SF31">
    <property type="entry name" value="SN-GLYCEROL-3-PHOSPHATE-BINDING PERIPLASMIC PROTEIN UGPB"/>
    <property type="match status" value="1"/>
</dbReference>
<proteinExistence type="inferred from homology"/>
<evidence type="ECO:0000313" key="5">
    <source>
        <dbReference type="EMBL" id="PJF47343.1"/>
    </source>
</evidence>
<name>A0A2M8QC11_9CHLR</name>
<dbReference type="PANTHER" id="PTHR43649">
    <property type="entry name" value="ARABINOSE-BINDING PROTEIN-RELATED"/>
    <property type="match status" value="1"/>
</dbReference>